<evidence type="ECO:0000313" key="5">
    <source>
        <dbReference type="Proteomes" id="UP000254236"/>
    </source>
</evidence>
<sequence>MGNQQSSPITRRTIAKGIAWSVPAFALATAAPALAQSPLVTLSEGDVCKYPGNSGPTGTFQSYLFPVIIQNIANEVVCLTVSGAQVVLTGGTVKPGDPIFWTQPPGSPGAAPGGETVCLPIGGNITYWLVLTNTGNSSNSSGTVYVDLFVEGQSSGRSYEDQAAAPFATTPPECGDYVTTSEPVTPAASTTPVSEEARVAETTEPESDGGTTETQEKSATEPAASESSDGESSEPATSGAEGTEAETSEGSGTEEV</sequence>
<dbReference type="KEGG" id="bsau:DWV08_07120"/>
<evidence type="ECO:0000313" key="3">
    <source>
        <dbReference type="EMBL" id="AXK45411.1"/>
    </source>
</evidence>
<feature type="region of interest" description="Disordered" evidence="1">
    <location>
        <begin position="160"/>
        <end position="256"/>
    </location>
</feature>
<reference evidence="4 6" key="2">
    <citation type="submission" date="2018-08" db="EMBL/GenBank/DDBJ databases">
        <title>Brachybacterium saurashtrense DSM 23186.</title>
        <authorList>
            <person name="Li Y."/>
        </authorList>
    </citation>
    <scope>NUCLEOTIDE SEQUENCE [LARGE SCALE GENOMIC DNA]</scope>
    <source>
        <strain evidence="4 6">DSM 23186</strain>
    </source>
</reference>
<proteinExistence type="predicted"/>
<dbReference type="AlphaFoldDB" id="A0A345YNA9"/>
<organism evidence="4 6">
    <name type="scientific">Brachybacterium saurashtrense</name>
    <dbReference type="NCBI Taxonomy" id="556288"/>
    <lineage>
        <taxon>Bacteria</taxon>
        <taxon>Bacillati</taxon>
        <taxon>Actinomycetota</taxon>
        <taxon>Actinomycetes</taxon>
        <taxon>Micrococcales</taxon>
        <taxon>Dermabacteraceae</taxon>
        <taxon>Brachybacterium</taxon>
    </lineage>
</organism>
<keyword evidence="2" id="KW-0732">Signal</keyword>
<evidence type="ECO:0000256" key="2">
    <source>
        <dbReference type="SAM" id="SignalP"/>
    </source>
</evidence>
<name>A0A345YNA9_9MICO</name>
<dbReference type="EMBL" id="QSWH01000005">
    <property type="protein sequence ID" value="RRR21832.1"/>
    <property type="molecule type" value="Genomic_DNA"/>
</dbReference>
<accession>A0A345YNA9</accession>
<reference evidence="3 5" key="1">
    <citation type="submission" date="2018-07" db="EMBL/GenBank/DDBJ databases">
        <title>Brachybacterium saurashtrense DSM 23186 genome sequence.</title>
        <authorList>
            <person name="Guo L."/>
        </authorList>
    </citation>
    <scope>NUCLEOTIDE SEQUENCE [LARGE SCALE GENOMIC DNA]</scope>
    <source>
        <strain evidence="3 5">DSM 23186</strain>
    </source>
</reference>
<evidence type="ECO:0000313" key="6">
    <source>
        <dbReference type="Proteomes" id="UP000282185"/>
    </source>
</evidence>
<feature type="compositionally biased region" description="Acidic residues" evidence="1">
    <location>
        <begin position="243"/>
        <end position="256"/>
    </location>
</feature>
<dbReference type="RefSeq" id="WP_115413162.1">
    <property type="nucleotide sequence ID" value="NZ_ML133884.1"/>
</dbReference>
<gene>
    <name evidence="3" type="ORF">DWV08_07120</name>
    <name evidence="4" type="ORF">DXU92_10950</name>
</gene>
<feature type="signal peptide" evidence="2">
    <location>
        <begin position="1"/>
        <end position="35"/>
    </location>
</feature>
<dbReference type="EMBL" id="CP031356">
    <property type="protein sequence ID" value="AXK45411.1"/>
    <property type="molecule type" value="Genomic_DNA"/>
</dbReference>
<dbReference type="Proteomes" id="UP000282185">
    <property type="component" value="Unassembled WGS sequence"/>
</dbReference>
<dbReference type="Proteomes" id="UP000254236">
    <property type="component" value="Chromosome"/>
</dbReference>
<feature type="compositionally biased region" description="Polar residues" evidence="1">
    <location>
        <begin position="178"/>
        <end position="193"/>
    </location>
</feature>
<feature type="compositionally biased region" description="Low complexity" evidence="1">
    <location>
        <begin position="233"/>
        <end position="242"/>
    </location>
</feature>
<keyword evidence="5" id="KW-1185">Reference proteome</keyword>
<feature type="chain" id="PRO_5043680320" evidence="2">
    <location>
        <begin position="36"/>
        <end position="256"/>
    </location>
</feature>
<dbReference type="InterPro" id="IPR006311">
    <property type="entry name" value="TAT_signal"/>
</dbReference>
<evidence type="ECO:0000256" key="1">
    <source>
        <dbReference type="SAM" id="MobiDB-lite"/>
    </source>
</evidence>
<protein>
    <submittedName>
        <fullName evidence="4">Uncharacterized protein</fullName>
    </submittedName>
</protein>
<evidence type="ECO:0000313" key="4">
    <source>
        <dbReference type="EMBL" id="RRR21832.1"/>
    </source>
</evidence>
<dbReference type="PROSITE" id="PS51318">
    <property type="entry name" value="TAT"/>
    <property type="match status" value="1"/>
</dbReference>